<sequence length="44" mass="4758">MSRSGKHGHEELISSTAELAKSRTAAARVIETPLMKDSLGAKEY</sequence>
<dbReference type="EMBL" id="QNRO01000020">
    <property type="protein sequence ID" value="RBP26013.1"/>
    <property type="molecule type" value="Genomic_DNA"/>
</dbReference>
<gene>
    <name evidence="1" type="ORF">DET50_12066</name>
</gene>
<name>A0A366GJB6_9GAMM</name>
<dbReference type="AlphaFoldDB" id="A0A366GJB6"/>
<protein>
    <submittedName>
        <fullName evidence="1">Uncharacterized protein</fullName>
    </submittedName>
</protein>
<organism evidence="1 2">
    <name type="scientific">Marinobacter pelagius</name>
    <dbReference type="NCBI Taxonomy" id="379482"/>
    <lineage>
        <taxon>Bacteria</taxon>
        <taxon>Pseudomonadati</taxon>
        <taxon>Pseudomonadota</taxon>
        <taxon>Gammaproteobacteria</taxon>
        <taxon>Pseudomonadales</taxon>
        <taxon>Marinobacteraceae</taxon>
        <taxon>Marinobacter</taxon>
    </lineage>
</organism>
<proteinExistence type="predicted"/>
<evidence type="ECO:0000313" key="1">
    <source>
        <dbReference type="EMBL" id="RBP26013.1"/>
    </source>
</evidence>
<dbReference type="Proteomes" id="UP000252995">
    <property type="component" value="Unassembled WGS sequence"/>
</dbReference>
<evidence type="ECO:0000313" key="2">
    <source>
        <dbReference type="Proteomes" id="UP000252995"/>
    </source>
</evidence>
<comment type="caution">
    <text evidence="1">The sequence shown here is derived from an EMBL/GenBank/DDBJ whole genome shotgun (WGS) entry which is preliminary data.</text>
</comment>
<accession>A0A366GJB6</accession>
<reference evidence="1 2" key="1">
    <citation type="submission" date="2018-06" db="EMBL/GenBank/DDBJ databases">
        <title>Freshwater and sediment microbial communities from various areas in North America, analyzing microbe dynamics in response to fracking.</title>
        <authorList>
            <person name="Lamendella R."/>
        </authorList>
    </citation>
    <scope>NUCLEOTIDE SEQUENCE [LARGE SCALE GENOMIC DNA]</scope>
    <source>
        <strain evidence="1 2">114J</strain>
    </source>
</reference>